<evidence type="ECO:0000313" key="2">
    <source>
        <dbReference type="EMBL" id="RSZ56322.1"/>
    </source>
</evidence>
<keyword evidence="1" id="KW-1133">Transmembrane helix</keyword>
<dbReference type="OrthoDB" id="9984609at2"/>
<feature type="transmembrane region" description="Helical" evidence="1">
    <location>
        <begin position="49"/>
        <end position="67"/>
    </location>
</feature>
<evidence type="ECO:0000256" key="1">
    <source>
        <dbReference type="SAM" id="Phobius"/>
    </source>
</evidence>
<dbReference type="Proteomes" id="UP000278085">
    <property type="component" value="Unassembled WGS sequence"/>
</dbReference>
<sequence length="71" mass="7546">MSLLTILPAVLVLFGTALGAAGGYVSGLLVAALSRSHPDWFDGSRAPEIGAAIGALFFVFAFTFQYLRQRK</sequence>
<organism evidence="2 3">
    <name type="scientific">Massilia atriviolacea</name>
    <dbReference type="NCBI Taxonomy" id="2495579"/>
    <lineage>
        <taxon>Bacteria</taxon>
        <taxon>Pseudomonadati</taxon>
        <taxon>Pseudomonadota</taxon>
        <taxon>Betaproteobacteria</taxon>
        <taxon>Burkholderiales</taxon>
        <taxon>Oxalobacteraceae</taxon>
        <taxon>Telluria group</taxon>
        <taxon>Massilia</taxon>
    </lineage>
</organism>
<proteinExistence type="predicted"/>
<name>A0A430HFQ1_9BURK</name>
<dbReference type="AlphaFoldDB" id="A0A430HFQ1"/>
<protein>
    <submittedName>
        <fullName evidence="2">Uncharacterized protein</fullName>
    </submittedName>
</protein>
<keyword evidence="1" id="KW-0812">Transmembrane</keyword>
<keyword evidence="1" id="KW-0472">Membrane</keyword>
<dbReference type="RefSeq" id="WP_126076679.1">
    <property type="nucleotide sequence ID" value="NZ_CP051166.1"/>
</dbReference>
<comment type="caution">
    <text evidence="2">The sequence shown here is derived from an EMBL/GenBank/DDBJ whole genome shotgun (WGS) entry which is preliminary data.</text>
</comment>
<keyword evidence="3" id="KW-1185">Reference proteome</keyword>
<reference evidence="2 3" key="1">
    <citation type="submission" date="2018-12" db="EMBL/GenBank/DDBJ databases">
        <authorList>
            <person name="Yang E."/>
        </authorList>
    </citation>
    <scope>NUCLEOTIDE SEQUENCE [LARGE SCALE GENOMIC DNA]</scope>
    <source>
        <strain evidence="2 3">SOD</strain>
    </source>
</reference>
<evidence type="ECO:0000313" key="3">
    <source>
        <dbReference type="Proteomes" id="UP000278085"/>
    </source>
</evidence>
<gene>
    <name evidence="2" type="ORF">EJB06_24665</name>
</gene>
<accession>A0A430HFQ1</accession>
<dbReference type="EMBL" id="RXLQ01000016">
    <property type="protein sequence ID" value="RSZ56322.1"/>
    <property type="molecule type" value="Genomic_DNA"/>
</dbReference>